<gene>
    <name evidence="2" type="ORF">KC573_00150</name>
</gene>
<protein>
    <submittedName>
        <fullName evidence="2">Uncharacterized protein</fullName>
    </submittedName>
</protein>
<reference evidence="2" key="2">
    <citation type="journal article" date="2021" name="Microbiome">
        <title>Successional dynamics and alternative stable states in a saline activated sludge microbial community over 9 years.</title>
        <authorList>
            <person name="Wang Y."/>
            <person name="Ye J."/>
            <person name="Ju F."/>
            <person name="Liu L."/>
            <person name="Boyd J.A."/>
            <person name="Deng Y."/>
            <person name="Parks D.H."/>
            <person name="Jiang X."/>
            <person name="Yin X."/>
            <person name="Woodcroft B.J."/>
            <person name="Tyson G.W."/>
            <person name="Hugenholtz P."/>
            <person name="Polz M.F."/>
            <person name="Zhang T."/>
        </authorList>
    </citation>
    <scope>NUCLEOTIDE SEQUENCE</scope>
    <source>
        <strain evidence="2">HKST-UBA02</strain>
    </source>
</reference>
<dbReference type="AlphaFoldDB" id="A0A955LV57"/>
<proteinExistence type="predicted"/>
<evidence type="ECO:0000256" key="1">
    <source>
        <dbReference type="SAM" id="Phobius"/>
    </source>
</evidence>
<keyword evidence="1" id="KW-0472">Membrane</keyword>
<evidence type="ECO:0000313" key="3">
    <source>
        <dbReference type="Proteomes" id="UP000699691"/>
    </source>
</evidence>
<keyword evidence="1" id="KW-0812">Transmembrane</keyword>
<dbReference type="EMBL" id="JAGQKY010000003">
    <property type="protein sequence ID" value="MCA9397217.1"/>
    <property type="molecule type" value="Genomic_DNA"/>
</dbReference>
<accession>A0A955LV57</accession>
<organism evidence="2 3">
    <name type="scientific">candidate division WWE3 bacterium</name>
    <dbReference type="NCBI Taxonomy" id="2053526"/>
    <lineage>
        <taxon>Bacteria</taxon>
        <taxon>Katanobacteria</taxon>
    </lineage>
</organism>
<sequence length="64" mass="6844">MGAIISIAIIIVSILGFSSWYFFQHEPPIDSSNLVTEITAVPTQTNEDHGGVKLSTLDGTPIIS</sequence>
<keyword evidence="1" id="KW-1133">Transmembrane helix</keyword>
<evidence type="ECO:0000313" key="2">
    <source>
        <dbReference type="EMBL" id="MCA9397217.1"/>
    </source>
</evidence>
<reference evidence="2" key="1">
    <citation type="submission" date="2020-04" db="EMBL/GenBank/DDBJ databases">
        <authorList>
            <person name="Zhang T."/>
        </authorList>
    </citation>
    <scope>NUCLEOTIDE SEQUENCE</scope>
    <source>
        <strain evidence="2">HKST-UBA02</strain>
    </source>
</reference>
<dbReference type="Proteomes" id="UP000699691">
    <property type="component" value="Unassembled WGS sequence"/>
</dbReference>
<feature type="non-terminal residue" evidence="2">
    <location>
        <position position="64"/>
    </location>
</feature>
<comment type="caution">
    <text evidence="2">The sequence shown here is derived from an EMBL/GenBank/DDBJ whole genome shotgun (WGS) entry which is preliminary data.</text>
</comment>
<name>A0A955LV57_UNCKA</name>
<feature type="transmembrane region" description="Helical" evidence="1">
    <location>
        <begin position="6"/>
        <end position="23"/>
    </location>
</feature>